<dbReference type="Gene3D" id="3.10.350.10">
    <property type="entry name" value="LysM domain"/>
    <property type="match status" value="1"/>
</dbReference>
<feature type="region of interest" description="Disordered" evidence="1">
    <location>
        <begin position="512"/>
        <end position="574"/>
    </location>
</feature>
<accession>A0ABT3H135</accession>
<dbReference type="PROSITE" id="PS51782">
    <property type="entry name" value="LYSM"/>
    <property type="match status" value="1"/>
</dbReference>
<dbReference type="PANTHER" id="PTHR34700">
    <property type="entry name" value="POTASSIUM BINDING PROTEIN KBP"/>
    <property type="match status" value="1"/>
</dbReference>
<dbReference type="SMART" id="SM00257">
    <property type="entry name" value="LysM"/>
    <property type="match status" value="1"/>
</dbReference>
<feature type="region of interest" description="Disordered" evidence="1">
    <location>
        <begin position="37"/>
        <end position="59"/>
    </location>
</feature>
<feature type="compositionally biased region" description="Low complexity" evidence="1">
    <location>
        <begin position="37"/>
        <end position="49"/>
    </location>
</feature>
<dbReference type="Pfam" id="PF01476">
    <property type="entry name" value="LysM"/>
    <property type="match status" value="1"/>
</dbReference>
<comment type="caution">
    <text evidence="3">The sequence shown here is derived from an EMBL/GenBank/DDBJ whole genome shotgun (WGS) entry which is preliminary data.</text>
</comment>
<evidence type="ECO:0000259" key="2">
    <source>
        <dbReference type="PROSITE" id="PS51782"/>
    </source>
</evidence>
<dbReference type="Proteomes" id="UP001208938">
    <property type="component" value="Unassembled WGS sequence"/>
</dbReference>
<feature type="compositionally biased region" description="Polar residues" evidence="1">
    <location>
        <begin position="259"/>
        <end position="275"/>
    </location>
</feature>
<feature type="domain" description="LysM" evidence="2">
    <location>
        <begin position="621"/>
        <end position="670"/>
    </location>
</feature>
<dbReference type="InterPro" id="IPR018392">
    <property type="entry name" value="LysM"/>
</dbReference>
<dbReference type="InterPro" id="IPR036779">
    <property type="entry name" value="LysM_dom_sf"/>
</dbReference>
<protein>
    <submittedName>
        <fullName evidence="3">LysM peptidoglycan-binding domain-containing protein</fullName>
    </submittedName>
</protein>
<evidence type="ECO:0000256" key="1">
    <source>
        <dbReference type="SAM" id="MobiDB-lite"/>
    </source>
</evidence>
<dbReference type="PANTHER" id="PTHR34700:SF4">
    <property type="entry name" value="PHAGE-LIKE ELEMENT PBSX PROTEIN XKDP"/>
    <property type="match status" value="1"/>
</dbReference>
<sequence length="673" mass="67703">MSRYLVWILGSGTLVAGSAVAVWLAMGMQDDRVAVAPDATPATPSVAPEPSTPPVAEEPPVVAPVPPGFGVVRVARDGAALVAGSAAPGAAVVLRVDGVERAQTSADSAGQFVAIFSLEPSDVPQVMTLEMLDAAGQVIVGEDTVILTPRPADMPVQIAAVDQPAADAVGQQTAVDGLPTTESQAEPLTALSDVATSGEAADPASAGAAAVQAQGVSEEAATEPAPVEVASALEAEPSAPPARDEPAAEVATDTPAPESLQSSPVAGTESASATPDDSAPGIDGQRIASDADQSTNDQPAAQAPVPGVPAADPAEAAPQEVASAEAATRPTGAAPSEAGADTPQAAQTAVASAEPAQADPVPVPDRTAPEAASEPTMVASAESAPESSRMPSAFLLRGDGQVTVLDRAPSVMDNVIIDSISYSSAGDVQIAGRAARANPDANLRIYLDNRPIAVAQAESGDWASDLPSIDPGVYTLRVDQVGTDGRVVSRFETPFQREAPEIVAAAQARAQQAAPVEQPVTRTAAVEPEASVATPGAARPVESAATTAPEASTSSTAAASVQESDAPAADVTPPVATPLVQETPEAAPAEPSLAVVATQTPGVTATAPASAPPTVAAPQVSLITVQPGNTLWHISRERYGEGERYVIIYNANRSQIRDPDLIYPGQIFTLPTE</sequence>
<dbReference type="RefSeq" id="WP_264506428.1">
    <property type="nucleotide sequence ID" value="NZ_JAPDFL010000001.1"/>
</dbReference>
<gene>
    <name evidence="3" type="ORF">OKW52_15030</name>
</gene>
<keyword evidence="4" id="KW-1185">Reference proteome</keyword>
<feature type="region of interest" description="Disordered" evidence="1">
    <location>
        <begin position="196"/>
        <end position="388"/>
    </location>
</feature>
<feature type="compositionally biased region" description="Pro residues" evidence="1">
    <location>
        <begin position="50"/>
        <end position="59"/>
    </location>
</feature>
<evidence type="ECO:0000313" key="3">
    <source>
        <dbReference type="EMBL" id="MCW1933533.1"/>
    </source>
</evidence>
<reference evidence="3 4" key="1">
    <citation type="submission" date="2022-10" db="EMBL/GenBank/DDBJ databases">
        <title>Pararhodobacter sp. nov., isolated from marine algae.</title>
        <authorList>
            <person name="Choi B.J."/>
            <person name="Kim J.M."/>
            <person name="Lee J.K."/>
            <person name="Choi D.G."/>
            <person name="Jeon C.O."/>
        </authorList>
    </citation>
    <scope>NUCLEOTIDE SEQUENCE [LARGE SCALE GENOMIC DNA]</scope>
    <source>
        <strain evidence="3 4">ZQ420</strain>
    </source>
</reference>
<organism evidence="3 4">
    <name type="scientific">Pararhodobacter zhoushanensis</name>
    <dbReference type="NCBI Taxonomy" id="2479545"/>
    <lineage>
        <taxon>Bacteria</taxon>
        <taxon>Pseudomonadati</taxon>
        <taxon>Pseudomonadota</taxon>
        <taxon>Alphaproteobacteria</taxon>
        <taxon>Rhodobacterales</taxon>
        <taxon>Paracoccaceae</taxon>
        <taxon>Pararhodobacter</taxon>
    </lineage>
</organism>
<feature type="compositionally biased region" description="Low complexity" evidence="1">
    <location>
        <begin position="540"/>
        <end position="574"/>
    </location>
</feature>
<name>A0ABT3H135_9RHOB</name>
<proteinExistence type="predicted"/>
<evidence type="ECO:0000313" key="4">
    <source>
        <dbReference type="Proteomes" id="UP001208938"/>
    </source>
</evidence>
<feature type="compositionally biased region" description="Low complexity" evidence="1">
    <location>
        <begin position="297"/>
        <end position="327"/>
    </location>
</feature>
<dbReference type="EMBL" id="JAPDFL010000001">
    <property type="protein sequence ID" value="MCW1933533.1"/>
    <property type="molecule type" value="Genomic_DNA"/>
</dbReference>
<feature type="compositionally biased region" description="Low complexity" evidence="1">
    <location>
        <begin position="197"/>
        <end position="237"/>
    </location>
</feature>
<dbReference type="CDD" id="cd00118">
    <property type="entry name" value="LysM"/>
    <property type="match status" value="1"/>
</dbReference>
<dbReference type="InterPro" id="IPR052196">
    <property type="entry name" value="Bact_Kbp"/>
</dbReference>